<keyword evidence="2" id="KW-1185">Reference proteome</keyword>
<reference evidence="2" key="1">
    <citation type="journal article" date="2019" name="Int. J. Syst. Evol. Microbiol.">
        <title>The Global Catalogue of Microorganisms (GCM) 10K type strain sequencing project: providing services to taxonomists for standard genome sequencing and annotation.</title>
        <authorList>
            <consortium name="The Broad Institute Genomics Platform"/>
            <consortium name="The Broad Institute Genome Sequencing Center for Infectious Disease"/>
            <person name="Wu L."/>
            <person name="Ma J."/>
        </authorList>
    </citation>
    <scope>NUCLEOTIDE SEQUENCE [LARGE SCALE GENOMIC DNA]</scope>
    <source>
        <strain evidence="2">JCM 17201</strain>
    </source>
</reference>
<dbReference type="EMBL" id="BAABDG010000002">
    <property type="protein sequence ID" value="GAA3892485.1"/>
    <property type="molecule type" value="Genomic_DNA"/>
</dbReference>
<protein>
    <submittedName>
        <fullName evidence="1">Uncharacterized protein</fullName>
    </submittedName>
</protein>
<dbReference type="Proteomes" id="UP001499994">
    <property type="component" value="Unassembled WGS sequence"/>
</dbReference>
<proteinExistence type="predicted"/>
<evidence type="ECO:0000313" key="2">
    <source>
        <dbReference type="Proteomes" id="UP001499994"/>
    </source>
</evidence>
<name>A0ABP7L090_9GAMM</name>
<accession>A0ABP7L090</accession>
<gene>
    <name evidence="1" type="ORF">GCM10022405_17420</name>
</gene>
<sequence>MWTAHSAALIYSCRAPLSRPFTANGPPWPADRYAWRPLINYRAQYCEIREKCIMINRLKELT</sequence>
<evidence type="ECO:0000313" key="1">
    <source>
        <dbReference type="EMBL" id="GAA3892485.1"/>
    </source>
</evidence>
<organism evidence="1 2">
    <name type="scientific">Gibbsiella dentisursi</name>
    <dbReference type="NCBI Taxonomy" id="796890"/>
    <lineage>
        <taxon>Bacteria</taxon>
        <taxon>Pseudomonadati</taxon>
        <taxon>Pseudomonadota</taxon>
        <taxon>Gammaproteobacteria</taxon>
        <taxon>Enterobacterales</taxon>
        <taxon>Yersiniaceae</taxon>
        <taxon>Gibbsiella</taxon>
    </lineage>
</organism>
<comment type="caution">
    <text evidence="1">The sequence shown here is derived from an EMBL/GenBank/DDBJ whole genome shotgun (WGS) entry which is preliminary data.</text>
</comment>